<reference evidence="1 2" key="1">
    <citation type="submission" date="2020-08" db="EMBL/GenBank/DDBJ databases">
        <title>Sequencing the genomes of 1000 actinobacteria strains.</title>
        <authorList>
            <person name="Klenk H.-P."/>
        </authorList>
    </citation>
    <scope>NUCLEOTIDE SEQUENCE [LARGE SCALE GENOMIC DNA]</scope>
    <source>
        <strain evidence="1 2">DSM 102030</strain>
    </source>
</reference>
<sequence>MSDFFHTNPLFTRYAHGEVGRFTSKRGYDIVDQAGRRLAHAHEDLGTGVGQRLWSEFAQHMTNSCRFVVDDAWQQRLLALDENRGRRRTTISVAGPVDQHLGAVTMSRLDGTARSYQLSDAYERQWGQIIKHDPNQGRGVLGRLANRTALEDRPYTATDHQGNEVARITDTKRRDTSRGYETHVSDHVLQLHYTQLPEPLSTLLRAATVALDFAEFHSS</sequence>
<organism evidence="1 2">
    <name type="scientific">Lipingzhangella halophila</name>
    <dbReference type="NCBI Taxonomy" id="1783352"/>
    <lineage>
        <taxon>Bacteria</taxon>
        <taxon>Bacillati</taxon>
        <taxon>Actinomycetota</taxon>
        <taxon>Actinomycetes</taxon>
        <taxon>Streptosporangiales</taxon>
        <taxon>Nocardiopsidaceae</taxon>
        <taxon>Lipingzhangella</taxon>
    </lineage>
</organism>
<dbReference type="Proteomes" id="UP000523007">
    <property type="component" value="Unassembled WGS sequence"/>
</dbReference>
<protein>
    <submittedName>
        <fullName evidence="1">Uncharacterized protein</fullName>
    </submittedName>
</protein>
<dbReference type="AlphaFoldDB" id="A0A7W7RHX0"/>
<accession>A0A7W7RHX0</accession>
<evidence type="ECO:0000313" key="1">
    <source>
        <dbReference type="EMBL" id="MBB4932275.1"/>
    </source>
</evidence>
<dbReference type="RefSeq" id="WP_184579602.1">
    <property type="nucleotide sequence ID" value="NZ_JACHJT010000001.1"/>
</dbReference>
<comment type="caution">
    <text evidence="1">The sequence shown here is derived from an EMBL/GenBank/DDBJ whole genome shotgun (WGS) entry which is preliminary data.</text>
</comment>
<gene>
    <name evidence="1" type="ORF">F4561_003095</name>
</gene>
<proteinExistence type="predicted"/>
<evidence type="ECO:0000313" key="2">
    <source>
        <dbReference type="Proteomes" id="UP000523007"/>
    </source>
</evidence>
<keyword evidence="2" id="KW-1185">Reference proteome</keyword>
<dbReference type="EMBL" id="JACHJT010000001">
    <property type="protein sequence ID" value="MBB4932275.1"/>
    <property type="molecule type" value="Genomic_DNA"/>
</dbReference>
<name>A0A7W7RHX0_9ACTN</name>